<name>A0ABQ5ICX6_9ASTR</name>
<dbReference type="Pfam" id="PF03732">
    <property type="entry name" value="Retrotrans_gag"/>
    <property type="match status" value="1"/>
</dbReference>
<dbReference type="EMBL" id="BQNB010020619">
    <property type="protein sequence ID" value="GJT97855.1"/>
    <property type="molecule type" value="Genomic_DNA"/>
</dbReference>
<organism evidence="2 3">
    <name type="scientific">Tanacetum coccineum</name>
    <dbReference type="NCBI Taxonomy" id="301880"/>
    <lineage>
        <taxon>Eukaryota</taxon>
        <taxon>Viridiplantae</taxon>
        <taxon>Streptophyta</taxon>
        <taxon>Embryophyta</taxon>
        <taxon>Tracheophyta</taxon>
        <taxon>Spermatophyta</taxon>
        <taxon>Magnoliopsida</taxon>
        <taxon>eudicotyledons</taxon>
        <taxon>Gunneridae</taxon>
        <taxon>Pentapetalae</taxon>
        <taxon>asterids</taxon>
        <taxon>campanulids</taxon>
        <taxon>Asterales</taxon>
        <taxon>Asteraceae</taxon>
        <taxon>Asteroideae</taxon>
        <taxon>Anthemideae</taxon>
        <taxon>Anthemidinae</taxon>
        <taxon>Tanacetum</taxon>
    </lineage>
</organism>
<feature type="domain" description="Retrotransposon gag" evidence="1">
    <location>
        <begin position="25"/>
        <end position="97"/>
    </location>
</feature>
<protein>
    <submittedName>
        <fullName evidence="2">Zf-CCHC domain-containing protein</fullName>
    </submittedName>
</protein>
<proteinExistence type="predicted"/>
<dbReference type="PANTHER" id="PTHR33223:SF11">
    <property type="entry name" value="ELEMENT PROTEIN, PUTATIVE-RELATED"/>
    <property type="match status" value="1"/>
</dbReference>
<dbReference type="PANTHER" id="PTHR33223">
    <property type="entry name" value="CCHC-TYPE DOMAIN-CONTAINING PROTEIN"/>
    <property type="match status" value="1"/>
</dbReference>
<dbReference type="InterPro" id="IPR005162">
    <property type="entry name" value="Retrotrans_gag_dom"/>
</dbReference>
<evidence type="ECO:0000313" key="3">
    <source>
        <dbReference type="Proteomes" id="UP001151760"/>
    </source>
</evidence>
<comment type="caution">
    <text evidence="2">The sequence shown here is derived from an EMBL/GenBank/DDBJ whole genome shotgun (WGS) entry which is preliminary data.</text>
</comment>
<dbReference type="Proteomes" id="UP001151760">
    <property type="component" value="Unassembled WGS sequence"/>
</dbReference>
<sequence>MNCSSSSPDLFHIPGVTHGAIMLRVFPITITGTSRRWKNMLPAGSIDTWDLLDKAFIRKYCPPLKIAKKLEEIYNFKQKMDEAMYQAWERYNDLILQMFVAQSEQPT</sequence>
<gene>
    <name evidence="2" type="ORF">Tco_1093373</name>
</gene>
<keyword evidence="3" id="KW-1185">Reference proteome</keyword>
<accession>A0ABQ5ICX6</accession>
<reference evidence="2" key="1">
    <citation type="journal article" date="2022" name="Int. J. Mol. Sci.">
        <title>Draft Genome of Tanacetum Coccineum: Genomic Comparison of Closely Related Tanacetum-Family Plants.</title>
        <authorList>
            <person name="Yamashiro T."/>
            <person name="Shiraishi A."/>
            <person name="Nakayama K."/>
            <person name="Satake H."/>
        </authorList>
    </citation>
    <scope>NUCLEOTIDE SEQUENCE</scope>
</reference>
<evidence type="ECO:0000313" key="2">
    <source>
        <dbReference type="EMBL" id="GJT97855.1"/>
    </source>
</evidence>
<evidence type="ECO:0000259" key="1">
    <source>
        <dbReference type="Pfam" id="PF03732"/>
    </source>
</evidence>
<reference evidence="2" key="2">
    <citation type="submission" date="2022-01" db="EMBL/GenBank/DDBJ databases">
        <authorList>
            <person name="Yamashiro T."/>
            <person name="Shiraishi A."/>
            <person name="Satake H."/>
            <person name="Nakayama K."/>
        </authorList>
    </citation>
    <scope>NUCLEOTIDE SEQUENCE</scope>
</reference>